<evidence type="ECO:0000256" key="2">
    <source>
        <dbReference type="ARBA" id="ARBA00011974"/>
    </source>
</evidence>
<dbReference type="SUPFAM" id="SSF53167">
    <property type="entry name" value="Purine and uridine phosphorylases"/>
    <property type="match status" value="1"/>
</dbReference>
<evidence type="ECO:0000256" key="1">
    <source>
        <dbReference type="ARBA" id="ARBA00004945"/>
    </source>
</evidence>
<dbReference type="Gene3D" id="3.40.50.1580">
    <property type="entry name" value="Nucleoside phosphorylase domain"/>
    <property type="match status" value="1"/>
</dbReference>
<name>A0A0H3BID1_TREPS</name>
<dbReference type="GO" id="GO:0009164">
    <property type="term" value="P:nucleoside catabolic process"/>
    <property type="evidence" value="ECO:0007669"/>
    <property type="project" value="InterPro"/>
</dbReference>
<keyword evidence="5" id="KW-0486">Methionine biosynthesis</keyword>
<evidence type="ECO:0000313" key="7">
    <source>
        <dbReference type="EMBL" id="ACD70596.1"/>
    </source>
</evidence>
<feature type="domain" description="Nucleoside phosphorylase" evidence="6">
    <location>
        <begin position="2"/>
        <end position="250"/>
    </location>
</feature>
<dbReference type="InterPro" id="IPR010049">
    <property type="entry name" value="MTA_SAH_Nsdase"/>
</dbReference>
<dbReference type="PATRIC" id="fig|455434.6.peg.177"/>
<dbReference type="Proteomes" id="UP000001202">
    <property type="component" value="Chromosome"/>
</dbReference>
<dbReference type="AlphaFoldDB" id="A0A0H3BID1"/>
<dbReference type="GO" id="GO:0019284">
    <property type="term" value="P:L-methionine salvage from S-adenosylmethionine"/>
    <property type="evidence" value="ECO:0007669"/>
    <property type="project" value="TreeGrafter"/>
</dbReference>
<dbReference type="PANTHER" id="PTHR46832">
    <property type="entry name" value="5'-METHYLTHIOADENOSINE/S-ADENOSYLHOMOCYSTEINE NUCLEOSIDASE"/>
    <property type="match status" value="1"/>
</dbReference>
<evidence type="ECO:0000256" key="3">
    <source>
        <dbReference type="ARBA" id="ARBA00022605"/>
    </source>
</evidence>
<evidence type="ECO:0000256" key="5">
    <source>
        <dbReference type="ARBA" id="ARBA00023167"/>
    </source>
</evidence>
<gene>
    <name evidence="7" type="primary">pfs</name>
    <name evidence="7" type="ordered locus">TPASS_0170</name>
</gene>
<dbReference type="KEGG" id="tpp:TPASS_0170"/>
<proteinExistence type="predicted"/>
<dbReference type="NCBIfam" id="NF004079">
    <property type="entry name" value="PRK05584.1"/>
    <property type="match status" value="1"/>
</dbReference>
<dbReference type="Pfam" id="PF01048">
    <property type="entry name" value="PNP_UDP_1"/>
    <property type="match status" value="1"/>
</dbReference>
<keyword evidence="3" id="KW-0028">Amino-acid biosynthesis</keyword>
<evidence type="ECO:0000313" key="8">
    <source>
        <dbReference type="Proteomes" id="UP000001202"/>
    </source>
</evidence>
<comment type="pathway">
    <text evidence="1">Amino-acid biosynthesis; L-methionine biosynthesis via salvage pathway; S-methyl-5-thio-alpha-D-ribose 1-phosphate from S-methyl-5'-thioadenosine (hydrolase route): step 1/2.</text>
</comment>
<dbReference type="GO" id="GO:0019509">
    <property type="term" value="P:L-methionine salvage from methylthioadenosine"/>
    <property type="evidence" value="ECO:0007669"/>
    <property type="project" value="UniProtKB-UniPathway"/>
</dbReference>
<dbReference type="RefSeq" id="WP_010881617.1">
    <property type="nucleotide sequence ID" value="NC_010741.1"/>
</dbReference>
<dbReference type="PANTHER" id="PTHR46832:SF1">
    <property type="entry name" value="5'-METHYLTHIOADENOSINE_S-ADENOSYLHOMOCYSTEINE NUCLEOSIDASE"/>
    <property type="match status" value="1"/>
</dbReference>
<reference evidence="7 8" key="1">
    <citation type="journal article" date="2008" name="BMC Microbiol.">
        <title>Complete genome sequence of Treponema pallidum ssp. pallidum strain SS14 determined with oligonucleotide arrays.</title>
        <authorList>
            <person name="Matejkova P."/>
            <person name="Strouhal M."/>
            <person name="Smajs D."/>
            <person name="Norris S.J."/>
            <person name="Palzkill T."/>
            <person name="Petrosino J.F."/>
            <person name="Sodergren E."/>
            <person name="Norton J.E."/>
            <person name="Singh J."/>
            <person name="Richmond T.A."/>
            <person name="Molla M.N."/>
            <person name="Albert T.J."/>
            <person name="Weinstock G.M."/>
        </authorList>
    </citation>
    <scope>NUCLEOTIDE SEQUENCE [LARGE SCALE GENOMIC DNA]</scope>
    <source>
        <strain evidence="7 8">SS14</strain>
    </source>
</reference>
<accession>A0A0H3BID1</accession>
<sequence>MTVGVFAALGEEVARVRECLGGVGTERAGLTFYVVSVGALQVVYVCGGVGKVNAALCTQLLISEFGARVLINTGIAGALDERLCVFDVLVSVDAVQHDVDVTAFGYQKGRIPRMDSVEWTANTALRYLVREAFDLCTRDPEWTEGACALSGSGDPPSRVSRLVEGRVASGDLFVSDAQTRARIIREFGAHGVEMEGAAFAHVASVNGVPFVIIRCISDGAGAEQDVSMSYKEFSTRAARRSALLTLRVLERLSALRTSVVASLFPMVVV</sequence>
<dbReference type="EC" id="3.2.2.9" evidence="2"/>
<dbReference type="GeneID" id="93875962"/>
<evidence type="ECO:0000256" key="4">
    <source>
        <dbReference type="ARBA" id="ARBA00022801"/>
    </source>
</evidence>
<protein>
    <recommendedName>
        <fullName evidence="2">adenosylhomocysteine nucleosidase</fullName>
        <ecNumber evidence="2">3.2.2.9</ecNumber>
    </recommendedName>
</protein>
<dbReference type="NCBIfam" id="TIGR01704">
    <property type="entry name" value="MTA_SAH-Nsdase"/>
    <property type="match status" value="1"/>
</dbReference>
<keyword evidence="4" id="KW-0378">Hydrolase</keyword>
<dbReference type="GO" id="GO:0008930">
    <property type="term" value="F:methylthioadenosine nucleosidase activity"/>
    <property type="evidence" value="ECO:0007669"/>
    <property type="project" value="InterPro"/>
</dbReference>
<dbReference type="UniPathway" id="UPA00904">
    <property type="reaction ID" value="UER00871"/>
</dbReference>
<organism evidence="7 8">
    <name type="scientific">Treponema pallidum subsp. pallidum (strain SS14)</name>
    <dbReference type="NCBI Taxonomy" id="455434"/>
    <lineage>
        <taxon>Bacteria</taxon>
        <taxon>Pseudomonadati</taxon>
        <taxon>Spirochaetota</taxon>
        <taxon>Spirochaetia</taxon>
        <taxon>Spirochaetales</taxon>
        <taxon>Treponemataceae</taxon>
        <taxon>Treponema</taxon>
    </lineage>
</organism>
<dbReference type="GO" id="GO:0008782">
    <property type="term" value="F:adenosylhomocysteine nucleosidase activity"/>
    <property type="evidence" value="ECO:0007669"/>
    <property type="project" value="UniProtKB-EC"/>
</dbReference>
<evidence type="ECO:0000259" key="6">
    <source>
        <dbReference type="Pfam" id="PF01048"/>
    </source>
</evidence>
<dbReference type="InterPro" id="IPR035994">
    <property type="entry name" value="Nucleoside_phosphorylase_sf"/>
</dbReference>
<dbReference type="SMR" id="A0A0H3BID1"/>
<dbReference type="GO" id="GO:0005829">
    <property type="term" value="C:cytosol"/>
    <property type="evidence" value="ECO:0007669"/>
    <property type="project" value="TreeGrafter"/>
</dbReference>
<dbReference type="CDD" id="cd09008">
    <property type="entry name" value="MTAN"/>
    <property type="match status" value="1"/>
</dbReference>
<dbReference type="InterPro" id="IPR000845">
    <property type="entry name" value="Nucleoside_phosphorylase_d"/>
</dbReference>
<dbReference type="EMBL" id="CP000805">
    <property type="protein sequence ID" value="ACD70596.1"/>
    <property type="molecule type" value="Genomic_DNA"/>
</dbReference>